<dbReference type="SMART" id="SM00530">
    <property type="entry name" value="HTH_XRE"/>
    <property type="match status" value="1"/>
</dbReference>
<dbReference type="CDD" id="cd00093">
    <property type="entry name" value="HTH_XRE"/>
    <property type="match status" value="1"/>
</dbReference>
<proteinExistence type="predicted"/>
<dbReference type="RefSeq" id="WP_323449848.1">
    <property type="nucleotide sequence ID" value="NZ_BSBI01000012.1"/>
</dbReference>
<dbReference type="Proteomes" id="UP001291653">
    <property type="component" value="Unassembled WGS sequence"/>
</dbReference>
<comment type="caution">
    <text evidence="2">The sequence shown here is derived from an EMBL/GenBank/DDBJ whole genome shotgun (WGS) entry which is preliminary data.</text>
</comment>
<dbReference type="EMBL" id="BSBI01000012">
    <property type="protein sequence ID" value="GLF97864.1"/>
    <property type="molecule type" value="Genomic_DNA"/>
</dbReference>
<evidence type="ECO:0000313" key="3">
    <source>
        <dbReference type="Proteomes" id="UP001291653"/>
    </source>
</evidence>
<gene>
    <name evidence="2" type="ORF">SYYSPA8_26225</name>
</gene>
<name>A0ABQ5P5J1_9ACTN</name>
<accession>A0ABQ5P5J1</accession>
<feature type="domain" description="HTH cro/C1-type" evidence="1">
    <location>
        <begin position="19"/>
        <end position="74"/>
    </location>
</feature>
<dbReference type="InterPro" id="IPR010982">
    <property type="entry name" value="Lambda_DNA-bd_dom_sf"/>
</dbReference>
<sequence length="116" mass="12721">MDDDAPQKPLTPVEQFGAHVREMRTARKMGVRGLGSAIGCSGAYVSKVENAKLVPNEKFAEGCDRVFGTGTLLARQRQQAIDGDHPAWFEPYTQRERSQAFGGCRRIPAGRSYAPP</sequence>
<evidence type="ECO:0000313" key="2">
    <source>
        <dbReference type="EMBL" id="GLF97864.1"/>
    </source>
</evidence>
<keyword evidence="3" id="KW-1185">Reference proteome</keyword>
<reference evidence="2 3" key="1">
    <citation type="submission" date="2022-10" db="EMBL/GenBank/DDBJ databases">
        <title>Draft genome sequence of Streptomyces sp. YSPA8.</title>
        <authorList>
            <person name="Moriuchi R."/>
            <person name="Dohra H."/>
            <person name="Yamamura H."/>
            <person name="Kodani S."/>
        </authorList>
    </citation>
    <scope>NUCLEOTIDE SEQUENCE [LARGE SCALE GENOMIC DNA]</scope>
    <source>
        <strain evidence="2 3">YSPA8</strain>
    </source>
</reference>
<dbReference type="InterPro" id="IPR001387">
    <property type="entry name" value="Cro/C1-type_HTH"/>
</dbReference>
<dbReference type="SUPFAM" id="SSF47413">
    <property type="entry name" value="lambda repressor-like DNA-binding domains"/>
    <property type="match status" value="1"/>
</dbReference>
<organism evidence="2 3">
    <name type="scientific">Streptomyces yaizuensis</name>
    <dbReference type="NCBI Taxonomy" id="2989713"/>
    <lineage>
        <taxon>Bacteria</taxon>
        <taxon>Bacillati</taxon>
        <taxon>Actinomycetota</taxon>
        <taxon>Actinomycetes</taxon>
        <taxon>Kitasatosporales</taxon>
        <taxon>Streptomycetaceae</taxon>
        <taxon>Streptomyces</taxon>
    </lineage>
</organism>
<dbReference type="Pfam" id="PF13560">
    <property type="entry name" value="HTH_31"/>
    <property type="match status" value="1"/>
</dbReference>
<evidence type="ECO:0000259" key="1">
    <source>
        <dbReference type="SMART" id="SM00530"/>
    </source>
</evidence>
<protein>
    <recommendedName>
        <fullName evidence="1">HTH cro/C1-type domain-containing protein</fullName>
    </recommendedName>
</protein>
<dbReference type="Gene3D" id="1.10.260.40">
    <property type="entry name" value="lambda repressor-like DNA-binding domains"/>
    <property type="match status" value="1"/>
</dbReference>